<reference evidence="2" key="1">
    <citation type="submission" date="2015-03" db="EMBL/GenBank/DDBJ databases">
        <title>A transcriptome of Araucaria cunninghamii, an australian fine timber species.</title>
        <authorList>
            <person name="Jing Yi C.J.Y."/>
            <person name="Yin San L.Y.S."/>
            <person name="Abdul Karim S.S."/>
            <person name="Wan Azmi N.N."/>
            <person name="Hercus R.R."/>
            <person name="Croft L.L."/>
        </authorList>
    </citation>
    <scope>NUCLEOTIDE SEQUENCE</scope>
    <source>
        <strain evidence="2">MI0301</strain>
        <tissue evidence="2">Leaf</tissue>
    </source>
</reference>
<dbReference type="SUPFAM" id="SSF52402">
    <property type="entry name" value="Adenine nucleotide alpha hydrolases-like"/>
    <property type="match status" value="1"/>
</dbReference>
<dbReference type="InterPro" id="IPR006016">
    <property type="entry name" value="UspA"/>
</dbReference>
<dbReference type="Gene3D" id="3.40.50.620">
    <property type="entry name" value="HUPs"/>
    <property type="match status" value="1"/>
</dbReference>
<protein>
    <recommendedName>
        <fullName evidence="1">UspA domain-containing protein</fullName>
    </recommendedName>
</protein>
<dbReference type="Pfam" id="PF00582">
    <property type="entry name" value="Usp"/>
    <property type="match status" value="1"/>
</dbReference>
<evidence type="ECO:0000313" key="2">
    <source>
        <dbReference type="EMBL" id="JAG95914.1"/>
    </source>
</evidence>
<dbReference type="EMBL" id="GCKF01039193">
    <property type="protein sequence ID" value="JAG95914.1"/>
    <property type="molecule type" value="Transcribed_RNA"/>
</dbReference>
<dbReference type="PANTHER" id="PTHR31964:SF135">
    <property type="entry name" value="UNIVERSAL STRESS PROTEIN A-LIKE PROTEIN"/>
    <property type="match status" value="1"/>
</dbReference>
<organism evidence="2">
    <name type="scientific">Araucaria cunninghamii</name>
    <name type="common">Hoop pine</name>
    <name type="synonym">Moreton Bay pine</name>
    <dbReference type="NCBI Taxonomy" id="56994"/>
    <lineage>
        <taxon>Eukaryota</taxon>
        <taxon>Viridiplantae</taxon>
        <taxon>Streptophyta</taxon>
        <taxon>Embryophyta</taxon>
        <taxon>Tracheophyta</taxon>
        <taxon>Spermatophyta</taxon>
        <taxon>Pinopsida</taxon>
        <taxon>Pinidae</taxon>
        <taxon>Conifers II</taxon>
        <taxon>Araucariales</taxon>
        <taxon>Araucariaceae</taxon>
        <taxon>Araucaria</taxon>
    </lineage>
</organism>
<sequence length="164" mass="17894">MEEAKEVKMGRRIMVAVDETEQSMYALEWALDHLIIPGDSIGCDKVIIMHAQIPAVSKTPLTGHVAFSGHVLDILERREASKTQKILSSAKAMCEKRNVGVETRTSVGEPQYAICEEANKVRVDLLVVGSRGHGALKRSVVGSVSDYCSHNAKCPVVVVKRPAQ</sequence>
<name>A0A0D6QZD0_ARACU</name>
<dbReference type="PANTHER" id="PTHR31964">
    <property type="entry name" value="ADENINE NUCLEOTIDE ALPHA HYDROLASES-LIKE SUPERFAMILY PROTEIN"/>
    <property type="match status" value="1"/>
</dbReference>
<feature type="domain" description="UspA" evidence="1">
    <location>
        <begin position="11"/>
        <end position="160"/>
    </location>
</feature>
<dbReference type="InterPro" id="IPR006015">
    <property type="entry name" value="Universal_stress_UspA"/>
</dbReference>
<evidence type="ECO:0000259" key="1">
    <source>
        <dbReference type="Pfam" id="PF00582"/>
    </source>
</evidence>
<dbReference type="CDD" id="cd23659">
    <property type="entry name" value="USP_At3g01520-like"/>
    <property type="match status" value="1"/>
</dbReference>
<dbReference type="AlphaFoldDB" id="A0A0D6QZD0"/>
<dbReference type="InterPro" id="IPR014729">
    <property type="entry name" value="Rossmann-like_a/b/a_fold"/>
</dbReference>
<accession>A0A0D6QZD0</accession>
<proteinExistence type="predicted"/>
<dbReference type="PRINTS" id="PR01438">
    <property type="entry name" value="UNVRSLSTRESS"/>
</dbReference>